<name>A0A4D6LJV4_VIGUN</name>
<evidence type="ECO:0000313" key="1">
    <source>
        <dbReference type="EMBL" id="QCD88585.1"/>
    </source>
</evidence>
<keyword evidence="2" id="KW-1185">Reference proteome</keyword>
<protein>
    <submittedName>
        <fullName evidence="1">Uncharacterized protein</fullName>
    </submittedName>
</protein>
<dbReference type="EMBL" id="CP039347">
    <property type="protein sequence ID" value="QCD88585.1"/>
    <property type="molecule type" value="Genomic_DNA"/>
</dbReference>
<dbReference type="AlphaFoldDB" id="A0A4D6LJV4"/>
<accession>A0A4D6LJV4</accession>
<proteinExistence type="predicted"/>
<evidence type="ECO:0000313" key="2">
    <source>
        <dbReference type="Proteomes" id="UP000501690"/>
    </source>
</evidence>
<reference evidence="1 2" key="1">
    <citation type="submission" date="2019-04" db="EMBL/GenBank/DDBJ databases">
        <title>An improved genome assembly and genetic linkage map for asparagus bean, Vigna unguiculata ssp. sesquipedialis.</title>
        <authorList>
            <person name="Xia Q."/>
            <person name="Zhang R."/>
            <person name="Dong Y."/>
        </authorList>
    </citation>
    <scope>NUCLEOTIDE SEQUENCE [LARGE SCALE GENOMIC DNA]</scope>
    <source>
        <tissue evidence="1">Leaf</tissue>
    </source>
</reference>
<organism evidence="1 2">
    <name type="scientific">Vigna unguiculata</name>
    <name type="common">Cowpea</name>
    <dbReference type="NCBI Taxonomy" id="3917"/>
    <lineage>
        <taxon>Eukaryota</taxon>
        <taxon>Viridiplantae</taxon>
        <taxon>Streptophyta</taxon>
        <taxon>Embryophyta</taxon>
        <taxon>Tracheophyta</taxon>
        <taxon>Spermatophyta</taxon>
        <taxon>Magnoliopsida</taxon>
        <taxon>eudicotyledons</taxon>
        <taxon>Gunneridae</taxon>
        <taxon>Pentapetalae</taxon>
        <taxon>rosids</taxon>
        <taxon>fabids</taxon>
        <taxon>Fabales</taxon>
        <taxon>Fabaceae</taxon>
        <taxon>Papilionoideae</taxon>
        <taxon>50 kb inversion clade</taxon>
        <taxon>NPAAA clade</taxon>
        <taxon>indigoferoid/millettioid clade</taxon>
        <taxon>Phaseoleae</taxon>
        <taxon>Vigna</taxon>
    </lineage>
</organism>
<gene>
    <name evidence="1" type="ORF">DEO72_LG3g3134</name>
</gene>
<dbReference type="Proteomes" id="UP000501690">
    <property type="component" value="Linkage Group LG3"/>
</dbReference>
<sequence>MEVVNKPCVMCVRGSEGSAATSMCRSVRNAEEPTHLVSERRRPYTRPQPQMTKGCRACLLYTSSSLAGLRDAEGGPASFVGGATRNEENHGGCKQAMCDVCEGKRRISSNKYVSQCSQRRGTDPFSFWFLFCCLLEKANKPNQQCF</sequence>